<comment type="subunit">
    <text evidence="1">Interacts transiently with the RNA polymerase catalytic core formed by RpoA, RpoB, RpoC and RpoZ (2 alpha, 1 beta, 1 beta' and 1 omega subunit) to form the RNA polymerase holoenzyme that can initiate transcription.</text>
</comment>
<dbReference type="PANTHER" id="PTHR30173">
    <property type="entry name" value="SIGMA 19 FACTOR"/>
    <property type="match status" value="1"/>
</dbReference>
<evidence type="ECO:0000313" key="5">
    <source>
        <dbReference type="Proteomes" id="UP001197974"/>
    </source>
</evidence>
<accession>A0ABY9JSB6</accession>
<proteinExistence type="predicted"/>
<dbReference type="InterPro" id="IPR014284">
    <property type="entry name" value="RNA_pol_sigma-70_dom"/>
</dbReference>
<evidence type="ECO:0000256" key="1">
    <source>
        <dbReference type="ARBA" id="ARBA00011344"/>
    </source>
</evidence>
<dbReference type="InterPro" id="IPR013325">
    <property type="entry name" value="RNA_pol_sigma_r2"/>
</dbReference>
<dbReference type="InterPro" id="IPR032710">
    <property type="entry name" value="NTF2-like_dom_sf"/>
</dbReference>
<dbReference type="Proteomes" id="UP001197974">
    <property type="component" value="Chromosome"/>
</dbReference>
<organism evidence="4 5">
    <name type="scientific">Bacillus carboniphilus</name>
    <dbReference type="NCBI Taxonomy" id="86663"/>
    <lineage>
        <taxon>Bacteria</taxon>
        <taxon>Bacillati</taxon>
        <taxon>Bacillota</taxon>
        <taxon>Bacilli</taxon>
        <taxon>Bacillales</taxon>
        <taxon>Bacillaceae</taxon>
        <taxon>Bacillus</taxon>
    </lineage>
</organism>
<dbReference type="NCBIfam" id="TIGR02937">
    <property type="entry name" value="sigma70-ECF"/>
    <property type="match status" value="1"/>
</dbReference>
<dbReference type="SUPFAM" id="SSF88659">
    <property type="entry name" value="Sigma3 and sigma4 domains of RNA polymerase sigma factors"/>
    <property type="match status" value="1"/>
</dbReference>
<dbReference type="SUPFAM" id="SSF88946">
    <property type="entry name" value="Sigma2 domain of RNA polymerase sigma factors"/>
    <property type="match status" value="1"/>
</dbReference>
<name>A0ABY9JSB6_9BACI</name>
<dbReference type="InterPro" id="IPR052704">
    <property type="entry name" value="ECF_Sigma-70_Domain"/>
</dbReference>
<dbReference type="InterPro" id="IPR013249">
    <property type="entry name" value="RNA_pol_sigma70_r4_t2"/>
</dbReference>
<dbReference type="Pfam" id="PF08281">
    <property type="entry name" value="Sigma70_r4_2"/>
    <property type="match status" value="1"/>
</dbReference>
<dbReference type="EMBL" id="CP129013">
    <property type="protein sequence ID" value="WLR41383.1"/>
    <property type="molecule type" value="Genomic_DNA"/>
</dbReference>
<dbReference type="Gene3D" id="1.10.1740.10">
    <property type="match status" value="1"/>
</dbReference>
<feature type="domain" description="RNA polymerase sigma factor 70 region 4 type 2" evidence="3">
    <location>
        <begin position="107"/>
        <end position="158"/>
    </location>
</feature>
<evidence type="ECO:0000259" key="3">
    <source>
        <dbReference type="Pfam" id="PF08281"/>
    </source>
</evidence>
<evidence type="ECO:0000259" key="2">
    <source>
        <dbReference type="Pfam" id="PF04542"/>
    </source>
</evidence>
<reference evidence="4 5" key="1">
    <citation type="submission" date="2023-06" db="EMBL/GenBank/DDBJ databases">
        <title>Five Gram-positive bacteria isolated from mangrove sediments in Shenzhen, Guangdong, China.</title>
        <authorList>
            <person name="Yu S."/>
            <person name="Zheng W."/>
            <person name="Huang Y."/>
        </authorList>
    </citation>
    <scope>NUCLEOTIDE SEQUENCE [LARGE SCALE GENOMIC DNA]</scope>
    <source>
        <strain evidence="4 5">SaN35-3</strain>
    </source>
</reference>
<keyword evidence="5" id="KW-1185">Reference proteome</keyword>
<sequence length="289" mass="33151">MENSKITSLWEEYQSLLYSLAYQMMGSVSDAEDVVQDVFTRLTTHDLQYESNMKNFLCKLVANRCLDILKSASKKREIYVGPWLPEPVITEEDPSNQVLIKSDLSYALLHLLENLNPIERAIFILREVYVFDYPYIAGVVQKKEVTCRKILSRAKMKLENVEETTDRANHDTVVLSFIEAFQQADLNRLIRLLHDDVVYYADGGGKKVAALRPIIGKVNVFSLLDFLIKKKDSVHLSVGSVNQRKGLMIKEESNELSVMTFNIKGNQVDKIFYMVNPDKVRMSTLWASK</sequence>
<protein>
    <submittedName>
        <fullName evidence="4">RNA polymerase sigma factor SigJ</fullName>
    </submittedName>
</protein>
<dbReference type="PANTHER" id="PTHR30173:SF36">
    <property type="entry name" value="ECF RNA POLYMERASE SIGMA FACTOR SIGJ"/>
    <property type="match status" value="1"/>
</dbReference>
<gene>
    <name evidence="4" type="primary">sigJ</name>
    <name evidence="4" type="ORF">LC087_10720</name>
</gene>
<dbReference type="InterPro" id="IPR036388">
    <property type="entry name" value="WH-like_DNA-bd_sf"/>
</dbReference>
<dbReference type="InterPro" id="IPR013324">
    <property type="entry name" value="RNA_pol_sigma_r3/r4-like"/>
</dbReference>
<dbReference type="Gene3D" id="1.10.10.10">
    <property type="entry name" value="Winged helix-like DNA-binding domain superfamily/Winged helix DNA-binding domain"/>
    <property type="match status" value="1"/>
</dbReference>
<dbReference type="Gene3D" id="3.10.450.50">
    <property type="match status" value="1"/>
</dbReference>
<feature type="domain" description="RNA polymerase sigma-70 region 2" evidence="2">
    <location>
        <begin position="9"/>
        <end position="73"/>
    </location>
</feature>
<dbReference type="SUPFAM" id="SSF54427">
    <property type="entry name" value="NTF2-like"/>
    <property type="match status" value="1"/>
</dbReference>
<dbReference type="RefSeq" id="WP_226541161.1">
    <property type="nucleotide sequence ID" value="NZ_CP129013.1"/>
</dbReference>
<dbReference type="Pfam" id="PF04542">
    <property type="entry name" value="Sigma70_r2"/>
    <property type="match status" value="1"/>
</dbReference>
<evidence type="ECO:0000313" key="4">
    <source>
        <dbReference type="EMBL" id="WLR41383.1"/>
    </source>
</evidence>
<dbReference type="InterPro" id="IPR007627">
    <property type="entry name" value="RNA_pol_sigma70_r2"/>
</dbReference>
<dbReference type="NCBIfam" id="NF007214">
    <property type="entry name" value="PRK09636.1"/>
    <property type="match status" value="1"/>
</dbReference>